<name>A0ACC0MAC8_RHOML</name>
<comment type="caution">
    <text evidence="1">The sequence shown here is derived from an EMBL/GenBank/DDBJ whole genome shotgun (WGS) entry which is preliminary data.</text>
</comment>
<sequence length="750" mass="87445">MPNKELSQYFTLIDLFSPLNPTPSISAVRILYFRKSIKSKKASLIKQANLYGIGKEINTLKDKLNEIQRNREIFNTGNIGDARLGSDCMNETTNWLRGERPYEDNDHVVGFKEDADKLMFELIREVKDRYVISIVGTGGLGKTTIARKLYNTLSSTNKFDCYAWVSVSNDYNIQDLLRATIQSFKKEITTEEFNLLEKMNKDDLESYARDYLKGRRYLVVLDDVWDVNSWESLKRAFHNENNRNRVIMTTRNKVVAEHCDERTYVHDLPFLKDEESWELFCSKAFPNYDNEIGNKKSSCLPSLESLAREMLSKCRGLPLAIVVLGGLLRRKDPDEWPKLKEHIWCHVSDDSIHVEHIMALSFNDLPYFLKSCFLYLGLFPEDFGIDAERLCRLWVAEGFIKQDEEPFEEKAEAYLKELIDRSLIQVVERNWKRITTCRVHDLLRDFAIEKSKELNFLHIYERPLAPSSRRLASNCGFQRFVSLDHSDSRLRTLLFFNLEGESMEIAHLQSLCRKLRLLRVLDLKGLPFNPPQDTEKTRLPDEIGKLIHLRYLSLHSTKLNELSPFIGNLHALQTLELSHGRDPTQLPDEICRAQQLRHLVGNFKWPIRVDNLTNLRTLKELSVEGQMEFNSMDLINLRKLHCQHLVQLRLQIFRHWKLPTEVREFPPNLKYLYLDASYLSEDPMPMLERLPKLKILIFLGYYGKNTLACTARGFPQLEILQLMHGKAEEFRVVEGGMPVLIYGFLVIELS</sequence>
<dbReference type="Proteomes" id="UP001062846">
    <property type="component" value="Chromosome 9"/>
</dbReference>
<reference evidence="1" key="1">
    <citation type="submission" date="2022-02" db="EMBL/GenBank/DDBJ databases">
        <title>Plant Genome Project.</title>
        <authorList>
            <person name="Zhang R.-G."/>
        </authorList>
    </citation>
    <scope>NUCLEOTIDE SEQUENCE</scope>
    <source>
        <strain evidence="1">AT1</strain>
    </source>
</reference>
<gene>
    <name evidence="1" type="ORF">RHMOL_Rhmol09G0017300</name>
</gene>
<keyword evidence="2" id="KW-1185">Reference proteome</keyword>
<dbReference type="EMBL" id="CM046396">
    <property type="protein sequence ID" value="KAI8537353.1"/>
    <property type="molecule type" value="Genomic_DNA"/>
</dbReference>
<evidence type="ECO:0000313" key="2">
    <source>
        <dbReference type="Proteomes" id="UP001062846"/>
    </source>
</evidence>
<evidence type="ECO:0000313" key="1">
    <source>
        <dbReference type="EMBL" id="KAI8537353.1"/>
    </source>
</evidence>
<accession>A0ACC0MAC8</accession>
<organism evidence="1 2">
    <name type="scientific">Rhododendron molle</name>
    <name type="common">Chinese azalea</name>
    <name type="synonym">Azalea mollis</name>
    <dbReference type="NCBI Taxonomy" id="49168"/>
    <lineage>
        <taxon>Eukaryota</taxon>
        <taxon>Viridiplantae</taxon>
        <taxon>Streptophyta</taxon>
        <taxon>Embryophyta</taxon>
        <taxon>Tracheophyta</taxon>
        <taxon>Spermatophyta</taxon>
        <taxon>Magnoliopsida</taxon>
        <taxon>eudicotyledons</taxon>
        <taxon>Gunneridae</taxon>
        <taxon>Pentapetalae</taxon>
        <taxon>asterids</taxon>
        <taxon>Ericales</taxon>
        <taxon>Ericaceae</taxon>
        <taxon>Ericoideae</taxon>
        <taxon>Rhodoreae</taxon>
        <taxon>Rhododendron</taxon>
    </lineage>
</organism>
<protein>
    <submittedName>
        <fullName evidence="1">Uncharacterized protein</fullName>
    </submittedName>
</protein>
<proteinExistence type="predicted"/>